<reference evidence="4 5" key="1">
    <citation type="submission" date="2024-07" db="EMBL/GenBank/DDBJ databases">
        <title>Section-level genome sequencing and comparative genomics of Aspergillus sections Usti and Cavernicolus.</title>
        <authorList>
            <consortium name="Lawrence Berkeley National Laboratory"/>
            <person name="Nybo J.L."/>
            <person name="Vesth T.C."/>
            <person name="Theobald S."/>
            <person name="Frisvad J.C."/>
            <person name="Larsen T.O."/>
            <person name="Kjaerboelling I."/>
            <person name="Rothschild-Mancinelli K."/>
            <person name="Lyhne E.K."/>
            <person name="Kogle M.E."/>
            <person name="Barry K."/>
            <person name="Clum A."/>
            <person name="Na H."/>
            <person name="Ledsgaard L."/>
            <person name="Lin J."/>
            <person name="Lipzen A."/>
            <person name="Kuo A."/>
            <person name="Riley R."/>
            <person name="Mondo S."/>
            <person name="Labutti K."/>
            <person name="Haridas S."/>
            <person name="Pangalinan J."/>
            <person name="Salamov A.A."/>
            <person name="Simmons B.A."/>
            <person name="Magnuson J.K."/>
            <person name="Chen J."/>
            <person name="Drula E."/>
            <person name="Henrissat B."/>
            <person name="Wiebenga A."/>
            <person name="Lubbers R.J."/>
            <person name="Gomes A.C."/>
            <person name="Makela M.R."/>
            <person name="Stajich J."/>
            <person name="Grigoriev I.V."/>
            <person name="Mortensen U.H."/>
            <person name="De Vries R.P."/>
            <person name="Baker S.E."/>
            <person name="Andersen M.R."/>
        </authorList>
    </citation>
    <scope>NUCLEOTIDE SEQUENCE [LARGE SCALE GENOMIC DNA]</scope>
    <source>
        <strain evidence="4 5">CBS 123904</strain>
    </source>
</reference>
<evidence type="ECO:0000256" key="3">
    <source>
        <dbReference type="SAM" id="Phobius"/>
    </source>
</evidence>
<evidence type="ECO:0000256" key="2">
    <source>
        <dbReference type="SAM" id="MobiDB-lite"/>
    </source>
</evidence>
<feature type="region of interest" description="Disordered" evidence="2">
    <location>
        <begin position="127"/>
        <end position="154"/>
    </location>
</feature>
<evidence type="ECO:0000256" key="1">
    <source>
        <dbReference type="ARBA" id="ARBA00004651"/>
    </source>
</evidence>
<keyword evidence="3" id="KW-1133">Transmembrane helix</keyword>
<accession>A0ABR4K076</accession>
<dbReference type="InterPro" id="IPR045861">
    <property type="entry name" value="CorA_cytoplasmic_dom"/>
</dbReference>
<dbReference type="PANTHER" id="PTHR46494:SF1">
    <property type="entry name" value="CORA FAMILY METAL ION TRANSPORTER (EUROFUNG)"/>
    <property type="match status" value="1"/>
</dbReference>
<dbReference type="Proteomes" id="UP001610446">
    <property type="component" value="Unassembled WGS sequence"/>
</dbReference>
<organism evidence="4 5">
    <name type="scientific">Aspergillus pseudoustus</name>
    <dbReference type="NCBI Taxonomy" id="1810923"/>
    <lineage>
        <taxon>Eukaryota</taxon>
        <taxon>Fungi</taxon>
        <taxon>Dikarya</taxon>
        <taxon>Ascomycota</taxon>
        <taxon>Pezizomycotina</taxon>
        <taxon>Eurotiomycetes</taxon>
        <taxon>Eurotiomycetidae</taxon>
        <taxon>Eurotiales</taxon>
        <taxon>Aspergillaceae</taxon>
        <taxon>Aspergillus</taxon>
        <taxon>Aspergillus subgen. Nidulantes</taxon>
    </lineage>
</organism>
<keyword evidence="3" id="KW-0472">Membrane</keyword>
<sequence>MAETSPVRSLMTPEEYYSSFPRNLNIPKKFQNIDEESHFRDNLALLRDAQTWNFVLDFGNEDAWCAVNLEQADVTALLTHNKPRCFGTRWINIWAPEKQKELIKSITSYYGVSERLQGLMCTDPVARRTPKPMTANQTPRKSFQSKSSSRPVRVHVNEDPEDGYALKVLPSSEEVHAAASFRGLTFGNVVDQIWHFCSTDFGPRYTCIGYNSLYVASNLDMPNGRGLPDGRRLWSWLMLFDDGTVVSFQENPYPESIGQSEVEMKAVTAVARRNVQLIFAGVSKQHSPTSENDSLVTIRVRPFHDTGPDIAAIKQEDGPSLLFFYIFDDWVSSYALVAKREHTYGVALDSLRSDMLNKPVVDLIDELHWLGRQLAVLKRLYQSYELIMTRILQRQRMLRDEARPNHPKYALGQTFADTEIHERRQMTMQSATSVSSTPETSVGVRLNAPAVARFERLLDRIKLYCLSEIDSCLTEKESLTFLNFNLIALKDSQAVEKLTRITILLAKVTILFLPVSLMTGYFSTELEGVKGVYTQVEYWVSFAVIMVLSIVLLSLFGYVSDTVEGKTIYRSMFRTFFRKSKIRLFEREGNAESNVVS</sequence>
<evidence type="ECO:0000313" key="4">
    <source>
        <dbReference type="EMBL" id="KAL2845701.1"/>
    </source>
</evidence>
<comment type="subcellular location">
    <subcellularLocation>
        <location evidence="1">Cell membrane</location>
        <topology evidence="1">Multi-pass membrane protein</topology>
    </subcellularLocation>
</comment>
<dbReference type="Gene3D" id="1.20.58.340">
    <property type="entry name" value="Magnesium transport protein CorA, transmembrane region"/>
    <property type="match status" value="1"/>
</dbReference>
<feature type="transmembrane region" description="Helical" evidence="3">
    <location>
        <begin position="498"/>
        <end position="518"/>
    </location>
</feature>
<keyword evidence="5" id="KW-1185">Reference proteome</keyword>
<feature type="compositionally biased region" description="Polar residues" evidence="2">
    <location>
        <begin position="134"/>
        <end position="150"/>
    </location>
</feature>
<name>A0ABR4K076_9EURO</name>
<dbReference type="PANTHER" id="PTHR46494">
    <property type="entry name" value="CORA FAMILY METAL ION TRANSPORTER (EUROFUNG)"/>
    <property type="match status" value="1"/>
</dbReference>
<dbReference type="EMBL" id="JBFXLU010000069">
    <property type="protein sequence ID" value="KAL2845701.1"/>
    <property type="molecule type" value="Genomic_DNA"/>
</dbReference>
<gene>
    <name evidence="4" type="ORF">BJY01DRAFT_177794</name>
</gene>
<evidence type="ECO:0000313" key="5">
    <source>
        <dbReference type="Proteomes" id="UP001610446"/>
    </source>
</evidence>
<dbReference type="SUPFAM" id="SSF143865">
    <property type="entry name" value="CorA soluble domain-like"/>
    <property type="match status" value="1"/>
</dbReference>
<comment type="caution">
    <text evidence="4">The sequence shown here is derived from an EMBL/GenBank/DDBJ whole genome shotgun (WGS) entry which is preliminary data.</text>
</comment>
<proteinExistence type="predicted"/>
<evidence type="ECO:0008006" key="6">
    <source>
        <dbReference type="Google" id="ProtNLM"/>
    </source>
</evidence>
<keyword evidence="3" id="KW-0812">Transmembrane</keyword>
<feature type="transmembrane region" description="Helical" evidence="3">
    <location>
        <begin position="538"/>
        <end position="560"/>
    </location>
</feature>
<protein>
    <recommendedName>
        <fullName evidence="6">ADP-ribosylation factor</fullName>
    </recommendedName>
</protein>